<accession>A0A410P4W6</accession>
<protein>
    <submittedName>
        <fullName evidence="2">Secreted protein containing Prepilin-type cleavage/methylation</fullName>
    </submittedName>
</protein>
<keyword evidence="1" id="KW-0472">Membrane</keyword>
<evidence type="ECO:0000256" key="1">
    <source>
        <dbReference type="SAM" id="Phobius"/>
    </source>
</evidence>
<reference evidence="2 3" key="1">
    <citation type="submission" date="2017-01" db="EMBL/GenBank/DDBJ databases">
        <title>First insights into the biology of 'candidatus Vampirococcus archaeovorus'.</title>
        <authorList>
            <person name="Kizina J."/>
            <person name="Jordan S."/>
            <person name="Stueber K."/>
            <person name="Reinhardt R."/>
            <person name="Harder J."/>
        </authorList>
    </citation>
    <scope>NUCLEOTIDE SEQUENCE [LARGE SCALE GENOMIC DNA]</scope>
    <source>
        <strain evidence="2 3">LiM</strain>
    </source>
</reference>
<feature type="transmembrane region" description="Helical" evidence="1">
    <location>
        <begin position="36"/>
        <end position="56"/>
    </location>
</feature>
<gene>
    <name evidence="2" type="ORF">BU251_05170</name>
</gene>
<sequence>MMRMRKMKRLGFTPLEKAGASKRRLSLKGFTLMEVIVAITILSLLSAGFFSVAFSARNLTWRSRMRLRGVEIARHRIEELRRFVRADTWDTGSLRVMGWTAWTAAPEDSQFQTRYIVQAIGGGYQCRNVTVQVRWNESGM</sequence>
<dbReference type="KEGG" id="vai:BU251_05170"/>
<dbReference type="EMBL" id="CP019384">
    <property type="protein sequence ID" value="QAT17162.1"/>
    <property type="molecule type" value="Genomic_DNA"/>
</dbReference>
<evidence type="ECO:0000313" key="3">
    <source>
        <dbReference type="Proteomes" id="UP000287243"/>
    </source>
</evidence>
<dbReference type="Pfam" id="PF07963">
    <property type="entry name" value="N_methyl"/>
    <property type="match status" value="1"/>
</dbReference>
<name>A0A410P4W6_VELA1</name>
<keyword evidence="1" id="KW-0812">Transmembrane</keyword>
<dbReference type="NCBIfam" id="TIGR02532">
    <property type="entry name" value="IV_pilin_GFxxxE"/>
    <property type="match status" value="1"/>
</dbReference>
<keyword evidence="1" id="KW-1133">Transmembrane helix</keyword>
<dbReference type="AlphaFoldDB" id="A0A410P4W6"/>
<proteinExistence type="predicted"/>
<dbReference type="Proteomes" id="UP000287243">
    <property type="component" value="Chromosome"/>
</dbReference>
<keyword evidence="3" id="KW-1185">Reference proteome</keyword>
<dbReference type="InterPro" id="IPR012902">
    <property type="entry name" value="N_methyl_site"/>
</dbReference>
<organism evidence="2 3">
    <name type="scientific">Velamenicoccus archaeovorus</name>
    <dbReference type="NCBI Taxonomy" id="1930593"/>
    <lineage>
        <taxon>Bacteria</taxon>
        <taxon>Pseudomonadati</taxon>
        <taxon>Candidatus Omnitrophota</taxon>
        <taxon>Candidatus Velamenicoccus</taxon>
    </lineage>
</organism>
<evidence type="ECO:0000313" key="2">
    <source>
        <dbReference type="EMBL" id="QAT17162.1"/>
    </source>
</evidence>